<dbReference type="Proteomes" id="UP001060919">
    <property type="component" value="Chromosome"/>
</dbReference>
<evidence type="ECO:0000313" key="2">
    <source>
        <dbReference type="EMBL" id="BDS13943.1"/>
    </source>
</evidence>
<protein>
    <submittedName>
        <fullName evidence="2">Uncharacterized protein</fullName>
    </submittedName>
</protein>
<dbReference type="RefSeq" id="WP_264789187.1">
    <property type="nucleotide sequence ID" value="NZ_AP026867.1"/>
</dbReference>
<dbReference type="AlphaFoldDB" id="A0A915YIX7"/>
<keyword evidence="1" id="KW-0472">Membrane</keyword>
<dbReference type="EMBL" id="AP026867">
    <property type="protein sequence ID" value="BDS13943.1"/>
    <property type="molecule type" value="Genomic_DNA"/>
</dbReference>
<gene>
    <name evidence="2" type="ORF">AsAng_0047060</name>
</gene>
<name>A0A915YIX7_9BACT</name>
<dbReference type="KEGG" id="aup:AsAng_0047060"/>
<accession>A0A915YIX7</accession>
<keyword evidence="3" id="KW-1185">Reference proteome</keyword>
<reference evidence="2" key="1">
    <citation type="submission" date="2022-09" db="EMBL/GenBank/DDBJ databases">
        <title>Aureispira anguillicida sp. nov., isolated from Leptocephalus of Japanese eel Anguilla japonica.</title>
        <authorList>
            <person name="Yuasa K."/>
            <person name="Mekata T."/>
            <person name="Ikunari K."/>
        </authorList>
    </citation>
    <scope>NUCLEOTIDE SEQUENCE</scope>
    <source>
        <strain evidence="2">EL160426</strain>
    </source>
</reference>
<evidence type="ECO:0000313" key="3">
    <source>
        <dbReference type="Proteomes" id="UP001060919"/>
    </source>
</evidence>
<proteinExistence type="predicted"/>
<keyword evidence="1" id="KW-0812">Transmembrane</keyword>
<sequence>MFKQENYPTAAPYYLMNRKALDGQRQTVFIAEQKYQHVPAEVSYHYRKERVENEKTQLQQFVLASYLPLLLVAKTASGEDSEGVIVLITCCLIAFFLFGITGWKNEEIKNN</sequence>
<feature type="transmembrane region" description="Helical" evidence="1">
    <location>
        <begin position="83"/>
        <end position="103"/>
    </location>
</feature>
<evidence type="ECO:0000256" key="1">
    <source>
        <dbReference type="SAM" id="Phobius"/>
    </source>
</evidence>
<organism evidence="2 3">
    <name type="scientific">Aureispira anguillae</name>
    <dbReference type="NCBI Taxonomy" id="2864201"/>
    <lineage>
        <taxon>Bacteria</taxon>
        <taxon>Pseudomonadati</taxon>
        <taxon>Bacteroidota</taxon>
        <taxon>Saprospiria</taxon>
        <taxon>Saprospirales</taxon>
        <taxon>Saprospiraceae</taxon>
        <taxon>Aureispira</taxon>
    </lineage>
</organism>
<keyword evidence="1" id="KW-1133">Transmembrane helix</keyword>